<feature type="transmembrane region" description="Helical" evidence="1">
    <location>
        <begin position="223"/>
        <end position="248"/>
    </location>
</feature>
<feature type="transmembrane region" description="Helical" evidence="1">
    <location>
        <begin position="378"/>
        <end position="399"/>
    </location>
</feature>
<dbReference type="Pfam" id="PF09913">
    <property type="entry name" value="DUF2142"/>
    <property type="match status" value="1"/>
</dbReference>
<dbReference type="AlphaFoldDB" id="A0A4V2RXK8"/>
<feature type="transmembrane region" description="Helical" evidence="1">
    <location>
        <begin position="186"/>
        <end position="211"/>
    </location>
</feature>
<keyword evidence="1" id="KW-1133">Transmembrane helix</keyword>
<feature type="transmembrane region" description="Helical" evidence="1">
    <location>
        <begin position="414"/>
        <end position="432"/>
    </location>
</feature>
<organism evidence="2 3">
    <name type="scientific">Camelimonas lactis</name>
    <dbReference type="NCBI Taxonomy" id="659006"/>
    <lineage>
        <taxon>Bacteria</taxon>
        <taxon>Pseudomonadati</taxon>
        <taxon>Pseudomonadota</taxon>
        <taxon>Alphaproteobacteria</taxon>
        <taxon>Hyphomicrobiales</taxon>
        <taxon>Chelatococcaceae</taxon>
        <taxon>Camelimonas</taxon>
    </lineage>
</organism>
<feature type="transmembrane region" description="Helical" evidence="1">
    <location>
        <begin position="348"/>
        <end position="366"/>
    </location>
</feature>
<evidence type="ECO:0000256" key="1">
    <source>
        <dbReference type="SAM" id="Phobius"/>
    </source>
</evidence>
<feature type="transmembrane region" description="Helical" evidence="1">
    <location>
        <begin position="12"/>
        <end position="31"/>
    </location>
</feature>
<name>A0A4V2RXK8_9HYPH</name>
<keyword evidence="1" id="KW-0812">Transmembrane</keyword>
<feature type="transmembrane region" description="Helical" evidence="1">
    <location>
        <begin position="439"/>
        <end position="460"/>
    </location>
</feature>
<comment type="caution">
    <text evidence="2">The sequence shown here is derived from an EMBL/GenBank/DDBJ whole genome shotgun (WGS) entry which is preliminary data.</text>
</comment>
<keyword evidence="1" id="KW-0472">Membrane</keyword>
<evidence type="ECO:0000313" key="2">
    <source>
        <dbReference type="EMBL" id="TCO14496.1"/>
    </source>
</evidence>
<sequence length="472" mass="51473">MWKQLEAAAFRYCPVVYLCISLPIVLFQVFVLPPFQGADEAAHFLRVAHLTNGHVIGERFGEFSSGGPVPPAANMVHPPFAYMLAKPAAKLDGSKLTEARQLFWRGAERPSTFETSVIYPPLMYLPAIVGLKIGQVTGKSVLDSIYMARFLTALSAIAISTVGLALAGPGRATMFVLLCFPMTLHLYSYVTQDALLISLAALIAGLLSYAYASGKRFRLSSGLLLSMIVGCMVAARTPLFPIIAIFLLPLFAPQIGTVNPKWHGDRRVLYLALSTAIAISWVLLGAAPVKVPFKLEDGISISGQLDFILGHMTHIPSIAFNTLEFYAIGYLQQIVGVLGNLDTPLPQWYYGLAVAPVFAAMLGDYMRPQNSMRMRDAWLILGLCVVVAAAIFAAQYLSWTPVGASRVEGVQGRYFIPVLLLCAICVPCRLRARGGEDEFTAAVTSSSWLIVYGYAFYGVWLVPRVIFSRFIG</sequence>
<dbReference type="RefSeq" id="WP_132003796.1">
    <property type="nucleotide sequence ID" value="NZ_JBHUNN010000002.1"/>
</dbReference>
<accession>A0A4V2RXK8</accession>
<feature type="transmembrane region" description="Helical" evidence="1">
    <location>
        <begin position="268"/>
        <end position="287"/>
    </location>
</feature>
<dbReference type="EMBL" id="SLWL01000003">
    <property type="protein sequence ID" value="TCO14496.1"/>
    <property type="molecule type" value="Genomic_DNA"/>
</dbReference>
<evidence type="ECO:0000313" key="3">
    <source>
        <dbReference type="Proteomes" id="UP000294881"/>
    </source>
</evidence>
<keyword evidence="3" id="KW-1185">Reference proteome</keyword>
<dbReference type="OrthoDB" id="2220917at2"/>
<feature type="transmembrane region" description="Helical" evidence="1">
    <location>
        <begin position="146"/>
        <end position="166"/>
    </location>
</feature>
<proteinExistence type="predicted"/>
<dbReference type="Proteomes" id="UP000294881">
    <property type="component" value="Unassembled WGS sequence"/>
</dbReference>
<reference evidence="2 3" key="1">
    <citation type="submission" date="2019-03" db="EMBL/GenBank/DDBJ databases">
        <title>Genomic Encyclopedia of Type Strains, Phase IV (KMG-IV): sequencing the most valuable type-strain genomes for metagenomic binning, comparative biology and taxonomic classification.</title>
        <authorList>
            <person name="Goeker M."/>
        </authorList>
    </citation>
    <scope>NUCLEOTIDE SEQUENCE [LARGE SCALE GENOMIC DNA]</scope>
    <source>
        <strain evidence="2 3">DSM 22958</strain>
    </source>
</reference>
<dbReference type="InterPro" id="IPR018674">
    <property type="entry name" value="DUF2142_membrane"/>
</dbReference>
<feature type="transmembrane region" description="Helical" evidence="1">
    <location>
        <begin position="117"/>
        <end position="134"/>
    </location>
</feature>
<gene>
    <name evidence="2" type="ORF">EV666_1032</name>
</gene>
<protein>
    <submittedName>
        <fullName evidence="2">Putative membrane protein DUF2142</fullName>
    </submittedName>
</protein>